<organism evidence="2 3">
    <name type="scientific">Candidatus Iainarchaeum sp</name>
    <dbReference type="NCBI Taxonomy" id="3101447"/>
    <lineage>
        <taxon>Archaea</taxon>
        <taxon>Candidatus Iainarchaeota</taxon>
        <taxon>Candidatus Iainarchaeia</taxon>
        <taxon>Candidatus Iainarchaeales</taxon>
        <taxon>Candidatus Iainarchaeaceae</taxon>
        <taxon>Candidatus Iainarchaeum</taxon>
    </lineage>
</organism>
<evidence type="ECO:0000256" key="1">
    <source>
        <dbReference type="SAM" id="Phobius"/>
    </source>
</evidence>
<name>A0A7J4IW63_9ARCH</name>
<dbReference type="Proteomes" id="UP000565078">
    <property type="component" value="Unassembled WGS sequence"/>
</dbReference>
<dbReference type="AlphaFoldDB" id="A0A7J4IW63"/>
<comment type="caution">
    <text evidence="2">The sequence shown here is derived from an EMBL/GenBank/DDBJ whole genome shotgun (WGS) entry which is preliminary data.</text>
</comment>
<feature type="transmembrane region" description="Helical" evidence="1">
    <location>
        <begin position="6"/>
        <end position="25"/>
    </location>
</feature>
<keyword evidence="1" id="KW-0472">Membrane</keyword>
<dbReference type="EMBL" id="DUGC01000004">
    <property type="protein sequence ID" value="HIH09070.1"/>
    <property type="molecule type" value="Genomic_DNA"/>
</dbReference>
<keyword evidence="1" id="KW-1133">Transmembrane helix</keyword>
<sequence length="141" mass="15255">MQTIELVGYMVFTIVVAGLITIFMFNMDFAGLQGAISSMLMPGQQPKGEGVREVNINQFAGKVNSCWQQCLAAGDQDCGLMLISKEGAGDENITVSTLRDKFRKLNYCTSCNVQVLNAPVMLPAVVKVTCKAGKISKIIVE</sequence>
<keyword evidence="1" id="KW-0812">Transmembrane</keyword>
<gene>
    <name evidence="2" type="ORF">HA254_00195</name>
</gene>
<evidence type="ECO:0000313" key="2">
    <source>
        <dbReference type="EMBL" id="HIH09070.1"/>
    </source>
</evidence>
<reference evidence="3" key="1">
    <citation type="journal article" date="2020" name="bioRxiv">
        <title>A rank-normalized archaeal taxonomy based on genome phylogeny resolves widespread incomplete and uneven classifications.</title>
        <authorList>
            <person name="Rinke C."/>
            <person name="Chuvochina M."/>
            <person name="Mussig A.J."/>
            <person name="Chaumeil P.-A."/>
            <person name="Waite D.W."/>
            <person name="Whitman W.B."/>
            <person name="Parks D.H."/>
            <person name="Hugenholtz P."/>
        </authorList>
    </citation>
    <scope>NUCLEOTIDE SEQUENCE [LARGE SCALE GENOMIC DNA]</scope>
</reference>
<evidence type="ECO:0000313" key="3">
    <source>
        <dbReference type="Proteomes" id="UP000565078"/>
    </source>
</evidence>
<protein>
    <submittedName>
        <fullName evidence="2">Uncharacterized protein</fullName>
    </submittedName>
</protein>
<accession>A0A7J4IW63</accession>
<proteinExistence type="predicted"/>